<dbReference type="RefSeq" id="WP_010803020.1">
    <property type="nucleotide sequence ID" value="NZ_CAJSYT010000003.1"/>
</dbReference>
<name>A0A6G1ZJ97_9BACT</name>
<proteinExistence type="predicted"/>
<keyword evidence="1" id="KW-0175">Coiled coil</keyword>
<sequence>MKVRDLRQYITTLCGGMDTIDALGTKKEYFLEKMSGAMKTVNSLIVGAASFANNAKEQLFYEFVQNAYDASADSLFFYANEEYLIVLNNGEPFYTDLDILEIENPRDGQLYNFLAKGQSLKLEDEGKLGKHGQGSKLLYTLLADVDNNAKTEELLKDTIIKDKKGPYLISWSNKAQLDALLINGDDWEPAQADNIDDNILFAKILMSYYPVAPGQRLDFFTNEEAQKAVRAFELLVDPRRNMHFLTRGTALIIPLGKGKYESIVAEANLQNVRSRLGGFASITADLEHNKGKCLKHIYVIGEEIEQLPVQSLFLEYANEGRTFEYHFAFNPAFSEKNVVNFFQGLPILQTKYRLGFIIDSKVFDIDDSRQRITDTDKTGSQLRLAFSKLIEKLEELRDSDRAKFDYIYKSILSSKLESGIDEAKYVRDAFYDTFRPFFDKNAPTAIGTYVDFSCICEQEKEVDIQLSDIGIDDKFWVDYSLLKEYKFHFTKETETYSFKDMLCDADSAKLSQWIKSMSLETYKLFHSHCLDCVDDIETLKVFRSDKGNLFSIEDIRNDSLLFFTASTNELKFPGQECIVETLTGEYSTDDALILYKKVKANIAHFRSSDVNKETACNILCTVNEISSVLNYQIKHEIALFQNWQGEYVAFSELLSERPEGTILFDTFTIKGYIPSVLKEGLVDWVVNPGEIWPWLSRNLTKILALTDWQDNAHKYLSDIKKVFVDEKVDSSQKISVYLDDSGNPTDTACHYLMRSGKKLDVSEYQLLADSFKGYTFVPYQFEKELTEAPFILPYLSVDDLLSDGIELHIDILKILAALHSDLLSKYRIIGTQDTFKIFNLDGGRNYLDNVSNELRKKLVQAGFYYVPKQVQALFVSPNNYAYYFKTNTTLASKVIERLPNTYELLPVIKDCNADIINKYLDSINEIAIDEHIEDSDIRWQLIQFAVSRSSDANNYIEQFKRAIRHKKEKLPNTIKSDSITSSSGVCYSLYELNQEYKEENELIDSFFRCLPSEDKTTWFKTTFYSDAIECIAEEDLYEDLKREHLSIEQLRFCLDYSLHFSPDHDSLKIDDDKKLREAMDMIKANSYYGFDKYFKIEGFNPDVQAFAEQELLTKEEYLPALLHNWLKDNPDGVSLFSTLRKNIDPYIAIRSAIKNNNEAVGFPSFADSKLTDLTISWLLNSNIVYLFDSMSYRQISMVIENLPEEFEPKVFLRYTGKIDEPSSGMILPTFILEEYQTDAKFLSWYNWTYSDTFKELLKNNVKLQQFFANNIVFCYGQQDMLVNHQLGKAPRIEIAPSAITSSTTYKEFASPPYDKWKLMPESKGIVINLSKEPIGVNFILRCNGETLFSTEMRNREYGYEANKYVVIQYPNAERLTPLKTIEKYIAEMNFFKEPFIVLQGLYVEQLEQLETIAEEKGLDIHSLVETADSKRGNQEYTYVKMSENLSKESLQKAAESLSDDMIDSIETLKDIAENLSPDELQELAENKDKLLEMLADLNDEDESQESQVRQIIGYIGELIYEHYLKETLKVDYEFSADKGVGEYDFKYTDTDGHTVYVDVKTNLYSLKDGNSPFYLHRTQNGFMHENPQADYRIVRISLKDLHLDKGRDSYSTLRGVYGKDQNPRDNSRLKEDCRKLALHYWKHAQIEEFTSDSPEYVIRIEIRQ</sequence>
<feature type="coiled-coil region" evidence="1">
    <location>
        <begin position="1480"/>
        <end position="1507"/>
    </location>
</feature>
<dbReference type="EMBL" id="WKLP01000039">
    <property type="protein sequence ID" value="MRY13989.1"/>
    <property type="molecule type" value="Genomic_DNA"/>
</dbReference>
<comment type="caution">
    <text evidence="2">The sequence shown here is derived from an EMBL/GenBank/DDBJ whole genome shotgun (WGS) entry which is preliminary data.</text>
</comment>
<evidence type="ECO:0000313" key="2">
    <source>
        <dbReference type="EMBL" id="MRY13989.1"/>
    </source>
</evidence>
<protein>
    <submittedName>
        <fullName evidence="2">Uncharacterized protein</fullName>
    </submittedName>
</protein>
<evidence type="ECO:0000256" key="1">
    <source>
        <dbReference type="SAM" id="Coils"/>
    </source>
</evidence>
<gene>
    <name evidence="2" type="ORF">GKE01_21380</name>
</gene>
<reference evidence="2" key="1">
    <citation type="journal article" date="2019" name="Nat. Med.">
        <title>A library of human gut bacterial isolates paired with longitudinal multiomics data enables mechanistic microbiome research.</title>
        <authorList>
            <person name="Poyet M."/>
            <person name="Groussin M."/>
            <person name="Gibbons S.M."/>
            <person name="Avila-Pacheco J."/>
            <person name="Jiang X."/>
            <person name="Kearney S.M."/>
            <person name="Perrotta A.R."/>
            <person name="Berdy B."/>
            <person name="Zhao S."/>
            <person name="Lieberman T.D."/>
            <person name="Swanson P.K."/>
            <person name="Smith M."/>
            <person name="Roesemann S."/>
            <person name="Alexander J.E."/>
            <person name="Rich S.A."/>
            <person name="Livny J."/>
            <person name="Vlamakis H."/>
            <person name="Clish C."/>
            <person name="Bullock K."/>
            <person name="Deik A."/>
            <person name="Scott J."/>
            <person name="Pierce K.A."/>
            <person name="Xavier R.J."/>
            <person name="Alm E.J."/>
        </authorList>
    </citation>
    <scope>NUCLEOTIDE SEQUENCE</scope>
    <source>
        <strain evidence="2">BIOML-A4</strain>
    </source>
</reference>
<organism evidence="2">
    <name type="scientific">Parabacteroides goldsteinii</name>
    <dbReference type="NCBI Taxonomy" id="328812"/>
    <lineage>
        <taxon>Bacteria</taxon>
        <taxon>Pseudomonadati</taxon>
        <taxon>Bacteroidota</taxon>
        <taxon>Bacteroidia</taxon>
        <taxon>Bacteroidales</taxon>
        <taxon>Tannerellaceae</taxon>
        <taxon>Parabacteroides</taxon>
    </lineage>
</organism>
<accession>A0A6G1ZJ97</accession>